<sequence length="189" mass="21767">MGQSRYRHIGVACLMAIMLQASPGLALGASIADISVTNSQKDLLLYLKVKDAFTEPIHEAVSSGVPTTFSFFIVLEEIRYFWANRTLSEMTLTHTIKYYNLKKEFTVTRSWEADPSVPLMSFDEAKGRMTRIDGVKVIPLDRLRKGNAYRIRVKAKLSKMTLPFYLRYIMVMASMWEFETDWHAVDFTY</sequence>
<proteinExistence type="predicted"/>
<feature type="chain" id="PRO_5030177291" description="DUF4390 domain-containing protein" evidence="1">
    <location>
        <begin position="27"/>
        <end position="189"/>
    </location>
</feature>
<organism evidence="2 3">
    <name type="scientific">Desulfococcus multivorans DSM 2059</name>
    <dbReference type="NCBI Taxonomy" id="1121405"/>
    <lineage>
        <taxon>Bacteria</taxon>
        <taxon>Pseudomonadati</taxon>
        <taxon>Thermodesulfobacteriota</taxon>
        <taxon>Desulfobacteria</taxon>
        <taxon>Desulfobacterales</taxon>
        <taxon>Desulfococcaceae</taxon>
        <taxon>Desulfococcus</taxon>
    </lineage>
</organism>
<reference evidence="2 3" key="1">
    <citation type="journal article" date="2013" name="Genome Announc.">
        <title>Draft genome sequences for three mercury-methylating, sulfate-reducing bacteria.</title>
        <authorList>
            <person name="Brown S.D."/>
            <person name="Hurt R.A.Jr."/>
            <person name="Gilmour C.C."/>
            <person name="Elias D.A."/>
        </authorList>
    </citation>
    <scope>NUCLEOTIDE SEQUENCE [LARGE SCALE GENOMIC DNA]</scope>
    <source>
        <strain evidence="2 3">DSM 2059</strain>
    </source>
</reference>
<keyword evidence="1" id="KW-0732">Signal</keyword>
<evidence type="ECO:0008006" key="4">
    <source>
        <dbReference type="Google" id="ProtNLM"/>
    </source>
</evidence>
<dbReference type="STRING" id="897.B2D07_05275"/>
<evidence type="ECO:0000256" key="1">
    <source>
        <dbReference type="SAM" id="SignalP"/>
    </source>
</evidence>
<name>S7V2Q5_DESML</name>
<dbReference type="eggNOG" id="ENOG50303IT">
    <property type="taxonomic scope" value="Bacteria"/>
</dbReference>
<evidence type="ECO:0000313" key="3">
    <source>
        <dbReference type="Proteomes" id="UP000014977"/>
    </source>
</evidence>
<dbReference type="EMBL" id="ATHJ01000094">
    <property type="protein sequence ID" value="EPR38943.1"/>
    <property type="molecule type" value="Genomic_DNA"/>
</dbReference>
<accession>S7V2Q5</accession>
<dbReference type="Proteomes" id="UP000014977">
    <property type="component" value="Unassembled WGS sequence"/>
</dbReference>
<dbReference type="InterPro" id="IPR025500">
    <property type="entry name" value="DUF4390"/>
</dbReference>
<comment type="caution">
    <text evidence="2">The sequence shown here is derived from an EMBL/GenBank/DDBJ whole genome shotgun (WGS) entry which is preliminary data.</text>
</comment>
<keyword evidence="3" id="KW-1185">Reference proteome</keyword>
<gene>
    <name evidence="2" type="ORF">dsmv_0353</name>
</gene>
<evidence type="ECO:0000313" key="2">
    <source>
        <dbReference type="EMBL" id="EPR38943.1"/>
    </source>
</evidence>
<feature type="signal peptide" evidence="1">
    <location>
        <begin position="1"/>
        <end position="26"/>
    </location>
</feature>
<dbReference type="Pfam" id="PF14334">
    <property type="entry name" value="DUF4390"/>
    <property type="match status" value="1"/>
</dbReference>
<protein>
    <recommendedName>
        <fullName evidence="4">DUF4390 domain-containing protein</fullName>
    </recommendedName>
</protein>
<dbReference type="AlphaFoldDB" id="S7V2Q5"/>